<dbReference type="Gene3D" id="1.10.8.10">
    <property type="entry name" value="DNA helicase RuvA subunit, C-terminal domain"/>
    <property type="match status" value="1"/>
</dbReference>
<dbReference type="FunFam" id="3.40.50.150:FF:000053">
    <property type="entry name" value="Release factor glutamine methyltransferase"/>
    <property type="match status" value="1"/>
</dbReference>
<dbReference type="Pfam" id="PF05175">
    <property type="entry name" value="MTS"/>
    <property type="match status" value="1"/>
</dbReference>
<dbReference type="RefSeq" id="WP_130550011.1">
    <property type="nucleotide sequence ID" value="NZ_SHMC01000001.1"/>
</dbReference>
<feature type="binding site" evidence="5">
    <location>
        <begin position="123"/>
        <end position="127"/>
    </location>
    <ligand>
        <name>S-adenosyl-L-methionine</name>
        <dbReference type="ChEBI" id="CHEBI:59789"/>
    </ligand>
</feature>
<dbReference type="InterPro" id="IPR040758">
    <property type="entry name" value="PrmC_N"/>
</dbReference>
<proteinExistence type="inferred from homology"/>
<dbReference type="AlphaFoldDB" id="A0A4Q8LGD4"/>
<comment type="function">
    <text evidence="5">Methylates the class 1 translation termination release factors RF1/PrfA and RF2/PrfB on the glutamine residue of the universally conserved GGQ motif.</text>
</comment>
<feature type="domain" description="Methyltransferase small" evidence="6">
    <location>
        <begin position="106"/>
        <end position="198"/>
    </location>
</feature>
<dbReference type="EC" id="2.1.1.297" evidence="5"/>
<name>A0A4Q8LGD4_9GAMM</name>
<dbReference type="InterPro" id="IPR019874">
    <property type="entry name" value="RF_methyltr_PrmC"/>
</dbReference>
<dbReference type="GO" id="GO:0032259">
    <property type="term" value="P:methylation"/>
    <property type="evidence" value="ECO:0007669"/>
    <property type="project" value="UniProtKB-KW"/>
</dbReference>
<evidence type="ECO:0000256" key="5">
    <source>
        <dbReference type="HAMAP-Rule" id="MF_02126"/>
    </source>
</evidence>
<evidence type="ECO:0000313" key="9">
    <source>
        <dbReference type="Proteomes" id="UP000292627"/>
    </source>
</evidence>
<evidence type="ECO:0000256" key="2">
    <source>
        <dbReference type="ARBA" id="ARBA00022679"/>
    </source>
</evidence>
<dbReference type="GO" id="GO:0102559">
    <property type="term" value="F:peptide chain release factor N(5)-glutamine methyltransferase activity"/>
    <property type="evidence" value="ECO:0007669"/>
    <property type="project" value="UniProtKB-EC"/>
</dbReference>
<feature type="binding site" evidence="5">
    <location>
        <position position="189"/>
    </location>
    <ligand>
        <name>S-adenosyl-L-methionine</name>
        <dbReference type="ChEBI" id="CHEBI:59789"/>
    </ligand>
</feature>
<evidence type="ECO:0000259" key="6">
    <source>
        <dbReference type="Pfam" id="PF05175"/>
    </source>
</evidence>
<feature type="binding site" evidence="5">
    <location>
        <position position="146"/>
    </location>
    <ligand>
        <name>S-adenosyl-L-methionine</name>
        <dbReference type="ChEBI" id="CHEBI:59789"/>
    </ligand>
</feature>
<dbReference type="Proteomes" id="UP000292627">
    <property type="component" value="Unassembled WGS sequence"/>
</dbReference>
<organism evidence="8 9">
    <name type="scientific">Pseudoxanthomonas winnipegensis</name>
    <dbReference type="NCBI Taxonomy" id="2480810"/>
    <lineage>
        <taxon>Bacteria</taxon>
        <taxon>Pseudomonadati</taxon>
        <taxon>Pseudomonadota</taxon>
        <taxon>Gammaproteobacteria</taxon>
        <taxon>Lysobacterales</taxon>
        <taxon>Lysobacteraceae</taxon>
        <taxon>Pseudoxanthomonas</taxon>
    </lineage>
</organism>
<dbReference type="InterPro" id="IPR050320">
    <property type="entry name" value="N5-glutamine_MTase"/>
</dbReference>
<feature type="binding site" evidence="5">
    <location>
        <begin position="189"/>
        <end position="192"/>
    </location>
    <ligand>
        <name>substrate</name>
    </ligand>
</feature>
<sequence length="290" mass="31251">MKTQSPERLDALLRQGATQLGGDASRFEAELLLLHALGRDRAWLFAHGSDPVDPAVHDTYAALLARRASGEPIAYITGRRGFWTLDLRVSPATLIPRAETERLVELALDRLPADAPARVADLGTGSGAIALAIASERPLAQVVATDASAAALEIARANAREYGLGQVRFVQGDWFAPLAGERFDLIASNPPYIEAGDAHLTRGDLRFEPASALASGADGLADIRRIVAQAPAHLRPGGWLLLEHGFDQGDAVRALLREAGFDEARTEQDLEHRDRVSLGRWRGEPQQGLT</sequence>
<dbReference type="CDD" id="cd02440">
    <property type="entry name" value="AdoMet_MTases"/>
    <property type="match status" value="1"/>
</dbReference>
<dbReference type="EMBL" id="SHMC01000001">
    <property type="protein sequence ID" value="TAA28476.1"/>
    <property type="molecule type" value="Genomic_DNA"/>
</dbReference>
<evidence type="ECO:0000256" key="3">
    <source>
        <dbReference type="ARBA" id="ARBA00022691"/>
    </source>
</evidence>
<dbReference type="InterPro" id="IPR004556">
    <property type="entry name" value="HemK-like"/>
</dbReference>
<comment type="similarity">
    <text evidence="5">Belongs to the protein N5-glutamine methyltransferase family. PrmC subfamily.</text>
</comment>
<feature type="binding site" evidence="5">
    <location>
        <position position="174"/>
    </location>
    <ligand>
        <name>S-adenosyl-L-methionine</name>
        <dbReference type="ChEBI" id="CHEBI:59789"/>
    </ligand>
</feature>
<dbReference type="InterPro" id="IPR029063">
    <property type="entry name" value="SAM-dependent_MTases_sf"/>
</dbReference>
<accession>A0A4Q8LGD4</accession>
<feature type="domain" description="Release factor glutamine methyltransferase N-terminal" evidence="7">
    <location>
        <begin position="12"/>
        <end position="78"/>
    </location>
</feature>
<dbReference type="PANTHER" id="PTHR18895">
    <property type="entry name" value="HEMK METHYLTRANSFERASE"/>
    <property type="match status" value="1"/>
</dbReference>
<dbReference type="SUPFAM" id="SSF53335">
    <property type="entry name" value="S-adenosyl-L-methionine-dependent methyltransferases"/>
    <property type="match status" value="1"/>
</dbReference>
<dbReference type="InterPro" id="IPR002052">
    <property type="entry name" value="DNA_methylase_N6_adenine_CS"/>
</dbReference>
<dbReference type="NCBIfam" id="TIGR00536">
    <property type="entry name" value="hemK_fam"/>
    <property type="match status" value="1"/>
</dbReference>
<dbReference type="HAMAP" id="MF_02126">
    <property type="entry name" value="RF_methyltr_PrmC"/>
    <property type="match status" value="1"/>
</dbReference>
<dbReference type="Gene3D" id="3.40.50.150">
    <property type="entry name" value="Vaccinia Virus protein VP39"/>
    <property type="match status" value="1"/>
</dbReference>
<dbReference type="OrthoDB" id="9800643at2"/>
<reference evidence="8 9" key="1">
    <citation type="submission" date="2019-02" db="EMBL/GenBank/DDBJ databases">
        <title>WGS of Pseudoxanthomonas species novum from clinical isolates.</title>
        <authorList>
            <person name="Bernier A.-M."/>
            <person name="Bernard K."/>
            <person name="Vachon A."/>
        </authorList>
    </citation>
    <scope>NUCLEOTIDE SEQUENCE [LARGE SCALE GENOMIC DNA]</scope>
    <source>
        <strain evidence="8 9">NML171200</strain>
    </source>
</reference>
<evidence type="ECO:0000256" key="1">
    <source>
        <dbReference type="ARBA" id="ARBA00022603"/>
    </source>
</evidence>
<comment type="catalytic activity">
    <reaction evidence="4 5">
        <text>L-glutaminyl-[peptide chain release factor] + S-adenosyl-L-methionine = N(5)-methyl-L-glutaminyl-[peptide chain release factor] + S-adenosyl-L-homocysteine + H(+)</text>
        <dbReference type="Rhea" id="RHEA:42896"/>
        <dbReference type="Rhea" id="RHEA-COMP:10271"/>
        <dbReference type="Rhea" id="RHEA-COMP:10272"/>
        <dbReference type="ChEBI" id="CHEBI:15378"/>
        <dbReference type="ChEBI" id="CHEBI:30011"/>
        <dbReference type="ChEBI" id="CHEBI:57856"/>
        <dbReference type="ChEBI" id="CHEBI:59789"/>
        <dbReference type="ChEBI" id="CHEBI:61891"/>
        <dbReference type="EC" id="2.1.1.297"/>
    </reaction>
</comment>
<keyword evidence="2 5" id="KW-0808">Transferase</keyword>
<evidence type="ECO:0000256" key="4">
    <source>
        <dbReference type="ARBA" id="ARBA00048391"/>
    </source>
</evidence>
<protein>
    <recommendedName>
        <fullName evidence="5">Release factor glutamine methyltransferase</fullName>
        <shortName evidence="5">RF MTase</shortName>
        <ecNumber evidence="5">2.1.1.297</ecNumber>
    </recommendedName>
    <alternativeName>
        <fullName evidence="5">N5-glutamine methyltransferase PrmC</fullName>
    </alternativeName>
    <alternativeName>
        <fullName evidence="5">Protein-(glutamine-N5) MTase PrmC</fullName>
    </alternativeName>
    <alternativeName>
        <fullName evidence="5">Protein-glutamine N-methyltransferase PrmC</fullName>
    </alternativeName>
</protein>
<keyword evidence="3 5" id="KW-0949">S-adenosyl-L-methionine</keyword>
<dbReference type="PROSITE" id="PS00092">
    <property type="entry name" value="N6_MTASE"/>
    <property type="match status" value="1"/>
</dbReference>
<keyword evidence="1 5" id="KW-0489">Methyltransferase</keyword>
<dbReference type="Pfam" id="PF17827">
    <property type="entry name" value="PrmC_N"/>
    <property type="match status" value="1"/>
</dbReference>
<dbReference type="GO" id="GO:0003676">
    <property type="term" value="F:nucleic acid binding"/>
    <property type="evidence" value="ECO:0007669"/>
    <property type="project" value="InterPro"/>
</dbReference>
<comment type="caution">
    <text evidence="8">The sequence shown here is derived from an EMBL/GenBank/DDBJ whole genome shotgun (WGS) entry which is preliminary data.</text>
</comment>
<evidence type="ECO:0000259" key="7">
    <source>
        <dbReference type="Pfam" id="PF17827"/>
    </source>
</evidence>
<dbReference type="NCBIfam" id="TIGR03534">
    <property type="entry name" value="RF_mod_PrmC"/>
    <property type="match status" value="1"/>
</dbReference>
<gene>
    <name evidence="5 8" type="primary">prmC</name>
    <name evidence="8" type="ORF">EA660_02505</name>
</gene>
<dbReference type="PANTHER" id="PTHR18895:SF74">
    <property type="entry name" value="MTRF1L RELEASE FACTOR GLUTAMINE METHYLTRANSFERASE"/>
    <property type="match status" value="1"/>
</dbReference>
<evidence type="ECO:0000313" key="8">
    <source>
        <dbReference type="EMBL" id="TAA28476.1"/>
    </source>
</evidence>
<dbReference type="InterPro" id="IPR007848">
    <property type="entry name" value="Small_mtfrase_dom"/>
</dbReference>